<name>A0A1F8BLN2_9BACT</name>
<gene>
    <name evidence="1" type="ORF">A2893_04950</name>
</gene>
<evidence type="ECO:0000313" key="2">
    <source>
        <dbReference type="Proteomes" id="UP000176725"/>
    </source>
</evidence>
<protein>
    <submittedName>
        <fullName evidence="1">Uncharacterized protein</fullName>
    </submittedName>
</protein>
<dbReference type="STRING" id="1802521.A2893_04950"/>
<accession>A0A1F8BLN2</accession>
<dbReference type="EMBL" id="MGHH01000007">
    <property type="protein sequence ID" value="OGM64974.1"/>
    <property type="molecule type" value="Genomic_DNA"/>
</dbReference>
<proteinExistence type="predicted"/>
<organism evidence="1 2">
    <name type="scientific">Candidatus Woesebacteria bacterium RIFCSPLOWO2_01_FULL_39_25</name>
    <dbReference type="NCBI Taxonomy" id="1802521"/>
    <lineage>
        <taxon>Bacteria</taxon>
        <taxon>Candidatus Woeseibacteriota</taxon>
    </lineage>
</organism>
<reference evidence="1 2" key="1">
    <citation type="journal article" date="2016" name="Nat. Commun.">
        <title>Thousands of microbial genomes shed light on interconnected biogeochemical processes in an aquifer system.</title>
        <authorList>
            <person name="Anantharaman K."/>
            <person name="Brown C.T."/>
            <person name="Hug L.A."/>
            <person name="Sharon I."/>
            <person name="Castelle C.J."/>
            <person name="Probst A.J."/>
            <person name="Thomas B.C."/>
            <person name="Singh A."/>
            <person name="Wilkins M.J."/>
            <person name="Karaoz U."/>
            <person name="Brodie E.L."/>
            <person name="Williams K.H."/>
            <person name="Hubbard S.S."/>
            <person name="Banfield J.F."/>
        </authorList>
    </citation>
    <scope>NUCLEOTIDE SEQUENCE [LARGE SCALE GENOMIC DNA]</scope>
</reference>
<evidence type="ECO:0000313" key="1">
    <source>
        <dbReference type="EMBL" id="OGM64974.1"/>
    </source>
</evidence>
<dbReference type="Proteomes" id="UP000176725">
    <property type="component" value="Unassembled WGS sequence"/>
</dbReference>
<dbReference type="AlphaFoldDB" id="A0A1F8BLN2"/>
<comment type="caution">
    <text evidence="1">The sequence shown here is derived from an EMBL/GenBank/DDBJ whole genome shotgun (WGS) entry which is preliminary data.</text>
</comment>
<sequence length="63" mass="7290">MILISEKELTKALHLLASQIHSGRVNKKMDRELREMLKETNVSEIEKILENQLSNGDTKNRKS</sequence>